<name>A0A1H6SXM0_9EURY</name>
<proteinExistence type="predicted"/>
<sequence>MDTPMVNGNSVGVTLTRSMEETHGMTKTDNGLYENSTIGVQTGDESHIISF</sequence>
<evidence type="ECO:0000313" key="3">
    <source>
        <dbReference type="Proteomes" id="UP000198888"/>
    </source>
</evidence>
<keyword evidence="3" id="KW-1185">Reference proteome</keyword>
<gene>
    <name evidence="2" type="ORF">SAMN05444271_106134</name>
</gene>
<dbReference type="STRING" id="1073996.SAMN05444271_106134"/>
<feature type="region of interest" description="Disordered" evidence="1">
    <location>
        <begin position="17"/>
        <end position="38"/>
    </location>
</feature>
<evidence type="ECO:0000313" key="2">
    <source>
        <dbReference type="EMBL" id="SEI72658.1"/>
    </source>
</evidence>
<dbReference type="Proteomes" id="UP000198888">
    <property type="component" value="Unassembled WGS sequence"/>
</dbReference>
<reference evidence="2 3" key="1">
    <citation type="submission" date="2016-10" db="EMBL/GenBank/DDBJ databases">
        <authorList>
            <person name="de Groot N.N."/>
        </authorList>
    </citation>
    <scope>NUCLEOTIDE SEQUENCE [LARGE SCALE GENOMIC DNA]</scope>
    <source>
        <strain evidence="2 3">DSM 22187</strain>
    </source>
</reference>
<evidence type="ECO:0000256" key="1">
    <source>
        <dbReference type="SAM" id="MobiDB-lite"/>
    </source>
</evidence>
<accession>A0A1H6SXM0</accession>
<dbReference type="AlphaFoldDB" id="A0A1H6SXM0"/>
<feature type="compositionally biased region" description="Polar residues" evidence="1">
    <location>
        <begin position="27"/>
        <end position="38"/>
    </location>
</feature>
<protein>
    <submittedName>
        <fullName evidence="2">Uncharacterized protein</fullName>
    </submittedName>
</protein>
<organism evidence="2 3">
    <name type="scientific">Halohasta litchfieldiae</name>
    <dbReference type="NCBI Taxonomy" id="1073996"/>
    <lineage>
        <taxon>Archaea</taxon>
        <taxon>Methanobacteriati</taxon>
        <taxon>Methanobacteriota</taxon>
        <taxon>Stenosarchaea group</taxon>
        <taxon>Halobacteria</taxon>
        <taxon>Halobacteriales</taxon>
        <taxon>Haloferacaceae</taxon>
        <taxon>Halohasta</taxon>
    </lineage>
</organism>
<dbReference type="EMBL" id="FNYR01000006">
    <property type="protein sequence ID" value="SEI72658.1"/>
    <property type="molecule type" value="Genomic_DNA"/>
</dbReference>